<feature type="compositionally biased region" description="Basic and acidic residues" evidence="1">
    <location>
        <begin position="250"/>
        <end position="262"/>
    </location>
</feature>
<name>A0ABM1C2B0_LIMPO</name>
<protein>
    <submittedName>
        <fullName evidence="3">Uncharacterized protein LOC106476888</fullName>
    </submittedName>
</protein>
<evidence type="ECO:0000256" key="1">
    <source>
        <dbReference type="SAM" id="MobiDB-lite"/>
    </source>
</evidence>
<sequence>MNMQEHQEIKAFEVHNGRRRMMNLRHSRQKSKEWYNSCRSPQYQQDQLTKNKQVRSGKLGKMNNWRESENNTVSMGRIHELEEVDLNDYQVKKNEKIWKYETDAANRPKAPCPNINIWEERKAKQDALQELIPSSIEDEEAMIWKAVELSRAQAVEDEELRIAKLKLMNREVTSSSEIPCGTKKNEEECAPLCSLPSGGGSLPDTKSETDTDQVVKNTYSPSGTEILKLGKHKDEGRCGFEDFPSSTEPLKLEEQNNEGSRELEEDLG</sequence>
<feature type="compositionally biased region" description="Polar residues" evidence="1">
    <location>
        <begin position="212"/>
        <end position="223"/>
    </location>
</feature>
<dbReference type="Proteomes" id="UP000694941">
    <property type="component" value="Unplaced"/>
</dbReference>
<gene>
    <name evidence="3" type="primary">LOC106476888</name>
</gene>
<evidence type="ECO:0000313" key="2">
    <source>
        <dbReference type="Proteomes" id="UP000694941"/>
    </source>
</evidence>
<keyword evidence="2" id="KW-1185">Reference proteome</keyword>
<accession>A0ABM1C2B0</accession>
<evidence type="ECO:0000313" key="3">
    <source>
        <dbReference type="RefSeq" id="XP_013792958.1"/>
    </source>
</evidence>
<feature type="region of interest" description="Disordered" evidence="1">
    <location>
        <begin position="195"/>
        <end position="268"/>
    </location>
</feature>
<dbReference type="GeneID" id="106476888"/>
<organism evidence="2 3">
    <name type="scientific">Limulus polyphemus</name>
    <name type="common">Atlantic horseshoe crab</name>
    <dbReference type="NCBI Taxonomy" id="6850"/>
    <lineage>
        <taxon>Eukaryota</taxon>
        <taxon>Metazoa</taxon>
        <taxon>Ecdysozoa</taxon>
        <taxon>Arthropoda</taxon>
        <taxon>Chelicerata</taxon>
        <taxon>Merostomata</taxon>
        <taxon>Xiphosura</taxon>
        <taxon>Limulidae</taxon>
        <taxon>Limulus</taxon>
    </lineage>
</organism>
<dbReference type="RefSeq" id="XP_013792958.1">
    <property type="nucleotide sequence ID" value="XM_013937504.2"/>
</dbReference>
<proteinExistence type="predicted"/>
<reference evidence="3" key="1">
    <citation type="submission" date="2025-08" db="UniProtKB">
        <authorList>
            <consortium name="RefSeq"/>
        </authorList>
    </citation>
    <scope>IDENTIFICATION</scope>
    <source>
        <tissue evidence="3">Muscle</tissue>
    </source>
</reference>